<comment type="caution">
    <text evidence="2">The sequence shown here is derived from an EMBL/GenBank/DDBJ whole genome shotgun (WGS) entry which is preliminary data.</text>
</comment>
<evidence type="ECO:0000313" key="3">
    <source>
        <dbReference type="Proteomes" id="UP000448943"/>
    </source>
</evidence>
<keyword evidence="1" id="KW-0472">Membrane</keyword>
<feature type="transmembrane region" description="Helical" evidence="1">
    <location>
        <begin position="48"/>
        <end position="75"/>
    </location>
</feature>
<name>A0A6N9Q3H5_9BACL</name>
<dbReference type="EMBL" id="SIJB01000023">
    <property type="protein sequence ID" value="NBI29343.1"/>
    <property type="molecule type" value="Genomic_DNA"/>
</dbReference>
<organism evidence="2 3">
    <name type="scientific">Chengkuizengella marina</name>
    <dbReference type="NCBI Taxonomy" id="2507566"/>
    <lineage>
        <taxon>Bacteria</taxon>
        <taxon>Bacillati</taxon>
        <taxon>Bacillota</taxon>
        <taxon>Bacilli</taxon>
        <taxon>Bacillales</taxon>
        <taxon>Paenibacillaceae</taxon>
        <taxon>Chengkuizengella</taxon>
    </lineage>
</organism>
<reference evidence="2 3" key="1">
    <citation type="submission" date="2019-01" db="EMBL/GenBank/DDBJ databases">
        <title>Chengkuizengella sp. nov., isolated from deep-sea sediment of East Pacific Ocean.</title>
        <authorList>
            <person name="Yang J."/>
            <person name="Lai Q."/>
            <person name="Shao Z."/>
        </authorList>
    </citation>
    <scope>NUCLEOTIDE SEQUENCE [LARGE SCALE GENOMIC DNA]</scope>
    <source>
        <strain evidence="2 3">YPA3-1-1</strain>
    </source>
</reference>
<dbReference type="RefSeq" id="WP_160646136.1">
    <property type="nucleotide sequence ID" value="NZ_SIJB01000023.1"/>
</dbReference>
<evidence type="ECO:0000313" key="2">
    <source>
        <dbReference type="EMBL" id="NBI29343.1"/>
    </source>
</evidence>
<gene>
    <name evidence="2" type="ORF">ERL59_10260</name>
</gene>
<dbReference type="Proteomes" id="UP000448943">
    <property type="component" value="Unassembled WGS sequence"/>
</dbReference>
<keyword evidence="1" id="KW-0812">Transmembrane</keyword>
<dbReference type="OrthoDB" id="9868569at2"/>
<evidence type="ECO:0000256" key="1">
    <source>
        <dbReference type="SAM" id="Phobius"/>
    </source>
</evidence>
<sequence length="77" mass="8799">MNGMYSTYINIGLVLIVIIALGSLIYTFRLAQEQRTEDPSETTTRHPVLLNPVLLSYVIITLLILIGAYFFYIYVLK</sequence>
<feature type="transmembrane region" description="Helical" evidence="1">
    <location>
        <begin position="7"/>
        <end position="28"/>
    </location>
</feature>
<keyword evidence="1" id="KW-1133">Transmembrane helix</keyword>
<keyword evidence="3" id="KW-1185">Reference proteome</keyword>
<dbReference type="AlphaFoldDB" id="A0A6N9Q3H5"/>
<protein>
    <submittedName>
        <fullName evidence="2">Uncharacterized protein</fullName>
    </submittedName>
</protein>
<proteinExistence type="predicted"/>
<accession>A0A6N9Q3H5</accession>